<dbReference type="Gene3D" id="3.40.190.10">
    <property type="entry name" value="Periplasmic binding protein-like II"/>
    <property type="match status" value="1"/>
</dbReference>
<dbReference type="EMBL" id="ADLK01000019">
    <property type="protein sequence ID" value="KMW20312.1"/>
    <property type="molecule type" value="Genomic_DNA"/>
</dbReference>
<feature type="region of interest" description="Disordered" evidence="5">
    <location>
        <begin position="27"/>
        <end position="65"/>
    </location>
</feature>
<name>A0A0J9C588_9FIRM</name>
<dbReference type="Proteomes" id="UP000037392">
    <property type="component" value="Unassembled WGS sequence"/>
</dbReference>
<evidence type="ECO:0000259" key="7">
    <source>
        <dbReference type="Pfam" id="PF00496"/>
    </source>
</evidence>
<organism evidence="8 9">
    <name type="scientific">[Clostridium] citroniae WAL-19142</name>
    <dbReference type="NCBI Taxonomy" id="742734"/>
    <lineage>
        <taxon>Bacteria</taxon>
        <taxon>Bacillati</taxon>
        <taxon>Bacillota</taxon>
        <taxon>Clostridia</taxon>
        <taxon>Lachnospirales</taxon>
        <taxon>Lachnospiraceae</taxon>
        <taxon>Enterocloster</taxon>
    </lineage>
</organism>
<dbReference type="PROSITE" id="PS01040">
    <property type="entry name" value="SBP_BACTERIAL_5"/>
    <property type="match status" value="1"/>
</dbReference>
<dbReference type="PROSITE" id="PS51257">
    <property type="entry name" value="PROKAR_LIPOPROTEIN"/>
    <property type="match status" value="1"/>
</dbReference>
<feature type="domain" description="Solute-binding protein family 5" evidence="7">
    <location>
        <begin position="115"/>
        <end position="466"/>
    </location>
</feature>
<dbReference type="InterPro" id="IPR030678">
    <property type="entry name" value="Peptide/Ni-bd"/>
</dbReference>
<dbReference type="Gene3D" id="3.10.105.10">
    <property type="entry name" value="Dipeptide-binding Protein, Domain 3"/>
    <property type="match status" value="1"/>
</dbReference>
<keyword evidence="3" id="KW-0813">Transport</keyword>
<dbReference type="CDD" id="cd00995">
    <property type="entry name" value="PBP2_NikA_DppA_OppA_like"/>
    <property type="match status" value="1"/>
</dbReference>
<evidence type="ECO:0000256" key="1">
    <source>
        <dbReference type="ARBA" id="ARBA00004193"/>
    </source>
</evidence>
<dbReference type="SUPFAM" id="SSF53850">
    <property type="entry name" value="Periplasmic binding protein-like II"/>
    <property type="match status" value="1"/>
</dbReference>
<evidence type="ECO:0000313" key="8">
    <source>
        <dbReference type="EMBL" id="KMW20312.1"/>
    </source>
</evidence>
<evidence type="ECO:0000256" key="5">
    <source>
        <dbReference type="SAM" id="MobiDB-lite"/>
    </source>
</evidence>
<feature type="compositionally biased region" description="Low complexity" evidence="5">
    <location>
        <begin position="30"/>
        <end position="55"/>
    </location>
</feature>
<feature type="chain" id="PRO_5038529586" description="Solute-binding protein family 5 domain-containing protein" evidence="6">
    <location>
        <begin position="25"/>
        <end position="549"/>
    </location>
</feature>
<protein>
    <recommendedName>
        <fullName evidence="7">Solute-binding protein family 5 domain-containing protein</fullName>
    </recommendedName>
</protein>
<evidence type="ECO:0000256" key="3">
    <source>
        <dbReference type="ARBA" id="ARBA00022448"/>
    </source>
</evidence>
<dbReference type="PIRSF" id="PIRSF002741">
    <property type="entry name" value="MppA"/>
    <property type="match status" value="1"/>
</dbReference>
<reference evidence="8 9" key="1">
    <citation type="submission" date="2011-04" db="EMBL/GenBank/DDBJ databases">
        <title>The Genome Sequence of Clostridium citroniae WAL-19142.</title>
        <authorList>
            <consortium name="The Broad Institute Genome Sequencing Platform"/>
            <person name="Earl A."/>
            <person name="Ward D."/>
            <person name="Feldgarden M."/>
            <person name="Gevers D."/>
            <person name="Warren Y.A."/>
            <person name="Tyrrell K.L."/>
            <person name="Citron D.M."/>
            <person name="Goldstein E.J."/>
            <person name="Daigneault M."/>
            <person name="Allen-Vercoe E."/>
            <person name="Young S.K."/>
            <person name="Zeng Q."/>
            <person name="Gargeya S."/>
            <person name="Fitzgerald M."/>
            <person name="Haas B."/>
            <person name="Abouelleil A."/>
            <person name="Alvarado L."/>
            <person name="Arachchi H.M."/>
            <person name="Berlin A."/>
            <person name="Brown A."/>
            <person name="Chapman S.B."/>
            <person name="Chen Z."/>
            <person name="Dunbar C."/>
            <person name="Freedman E."/>
            <person name="Gearin G."/>
            <person name="Gellesch M."/>
            <person name="Goldberg J."/>
            <person name="Griggs A."/>
            <person name="Gujja S."/>
            <person name="Heilman E.R."/>
            <person name="Heiman D."/>
            <person name="Howarth C."/>
            <person name="Larson L."/>
            <person name="Lui A."/>
            <person name="MacDonald P.J."/>
            <person name="Mehta T."/>
            <person name="Montmayeur A."/>
            <person name="Murphy C."/>
            <person name="Neiman D."/>
            <person name="Pearson M."/>
            <person name="Priest M."/>
            <person name="Roberts A."/>
            <person name="Saif S."/>
            <person name="Shea T."/>
            <person name="Shenoy N."/>
            <person name="Sisk P."/>
            <person name="Stolte C."/>
            <person name="Sykes S."/>
            <person name="White J."/>
            <person name="Yandava C."/>
            <person name="Wortman J."/>
            <person name="Nusbaum C."/>
            <person name="Birren B."/>
        </authorList>
    </citation>
    <scope>NUCLEOTIDE SEQUENCE [LARGE SCALE GENOMIC DNA]</scope>
    <source>
        <strain evidence="8 9">WAL-19142</strain>
    </source>
</reference>
<dbReference type="RefSeq" id="WP_007860890.1">
    <property type="nucleotide sequence ID" value="NZ_KQ235877.1"/>
</dbReference>
<dbReference type="GeneID" id="93161730"/>
<evidence type="ECO:0000256" key="4">
    <source>
        <dbReference type="ARBA" id="ARBA00022729"/>
    </source>
</evidence>
<proteinExistence type="inferred from homology"/>
<dbReference type="Pfam" id="PF00496">
    <property type="entry name" value="SBP_bac_5"/>
    <property type="match status" value="1"/>
</dbReference>
<sequence>MMKLSKKVLALALAAAMTAGMVSGCGGGSKTSATAAPSAGSQAAGSEAAGSQAAGNDGAESKVPGEIEAGGSLTIAIPQLHNTFFMPQSTTTSDRFGAQPVLESLGRADTEGNYFPWLAEEFVTDPDNLTFTIKLRDGVKFHDGSVCDGEAVAWNIQQYIDNGKASEIGTPREVKVVDDLTVQIQYDEWANNWDNVIGDIYICSKEAYEKNGVEWCQTHAVGTGPFILESFIADNKITYTKNEDYRIEGQPYIDHLEIDMITDTNTMMSALLNKEVGVAMKFENDAIINAIKQAGFESVGRKNANVADIKHIIWNSKSDKHPMGDLKVRQAIMHAIQWDDVAKALSGGLGESTPLFCTSDSWAYAPDAKFYEYDPDLAKQMLAEAGYPNGFETTIYTKAVDNDTATAFQAILAQIGIKAEVNVMDSSALAAIQKEDDIDGFIANRGASKMDFTNNYIRLYSSEGIKNHGIMLRPAEFEEPLFAARAAKTIEEKKANLQKAAKALVQDYVMITPMAVVYYETFAVPGLEDSGIYDVSLEQWTPEAVHWTK</sequence>
<dbReference type="GO" id="GO:0043190">
    <property type="term" value="C:ATP-binding cassette (ABC) transporter complex"/>
    <property type="evidence" value="ECO:0007669"/>
    <property type="project" value="InterPro"/>
</dbReference>
<dbReference type="GO" id="GO:1904680">
    <property type="term" value="F:peptide transmembrane transporter activity"/>
    <property type="evidence" value="ECO:0007669"/>
    <property type="project" value="TreeGrafter"/>
</dbReference>
<comment type="caution">
    <text evidence="8">The sequence shown here is derived from an EMBL/GenBank/DDBJ whole genome shotgun (WGS) entry which is preliminary data.</text>
</comment>
<dbReference type="OrthoDB" id="9772924at2"/>
<feature type="signal peptide" evidence="6">
    <location>
        <begin position="1"/>
        <end position="24"/>
    </location>
</feature>
<keyword evidence="4 6" id="KW-0732">Signal</keyword>
<evidence type="ECO:0000256" key="2">
    <source>
        <dbReference type="ARBA" id="ARBA00005695"/>
    </source>
</evidence>
<comment type="subcellular location">
    <subcellularLocation>
        <location evidence="1">Cell membrane</location>
        <topology evidence="1">Lipid-anchor</topology>
    </subcellularLocation>
</comment>
<dbReference type="PANTHER" id="PTHR30290">
    <property type="entry name" value="PERIPLASMIC BINDING COMPONENT OF ABC TRANSPORTER"/>
    <property type="match status" value="1"/>
</dbReference>
<dbReference type="AlphaFoldDB" id="A0A0J9C588"/>
<dbReference type="InterPro" id="IPR039424">
    <property type="entry name" value="SBP_5"/>
</dbReference>
<evidence type="ECO:0000256" key="6">
    <source>
        <dbReference type="SAM" id="SignalP"/>
    </source>
</evidence>
<gene>
    <name evidence="8" type="ORF">HMPREF9470_02327</name>
</gene>
<evidence type="ECO:0000313" key="9">
    <source>
        <dbReference type="Proteomes" id="UP000037392"/>
    </source>
</evidence>
<dbReference type="PANTHER" id="PTHR30290:SF9">
    <property type="entry name" value="OLIGOPEPTIDE-BINDING PROTEIN APPA"/>
    <property type="match status" value="1"/>
</dbReference>
<dbReference type="GO" id="GO:0015833">
    <property type="term" value="P:peptide transport"/>
    <property type="evidence" value="ECO:0007669"/>
    <property type="project" value="TreeGrafter"/>
</dbReference>
<dbReference type="InterPro" id="IPR000914">
    <property type="entry name" value="SBP_5_dom"/>
</dbReference>
<dbReference type="InterPro" id="IPR023765">
    <property type="entry name" value="SBP_5_CS"/>
</dbReference>
<comment type="similarity">
    <text evidence="2">Belongs to the bacterial solute-binding protein 5 family.</text>
</comment>
<dbReference type="GO" id="GO:0042597">
    <property type="term" value="C:periplasmic space"/>
    <property type="evidence" value="ECO:0007669"/>
    <property type="project" value="UniProtKB-ARBA"/>
</dbReference>
<dbReference type="PATRIC" id="fig|742734.4.peg.2503"/>
<accession>A0A0J9C588</accession>